<dbReference type="Pfam" id="PF07568">
    <property type="entry name" value="HisKA_2"/>
    <property type="match status" value="1"/>
</dbReference>
<dbReference type="PANTHER" id="PTHR41523:SF8">
    <property type="entry name" value="ETHYLENE RESPONSE SENSOR PROTEIN"/>
    <property type="match status" value="1"/>
</dbReference>
<dbReference type="GO" id="GO:0004673">
    <property type="term" value="F:protein histidine kinase activity"/>
    <property type="evidence" value="ECO:0007669"/>
    <property type="project" value="UniProtKB-EC"/>
</dbReference>
<dbReference type="STRING" id="1385369.N825_21225"/>
<dbReference type="SMART" id="SM00387">
    <property type="entry name" value="HATPase_c"/>
    <property type="match status" value="1"/>
</dbReference>
<evidence type="ECO:0000256" key="3">
    <source>
        <dbReference type="ARBA" id="ARBA00022553"/>
    </source>
</evidence>
<dbReference type="Proteomes" id="UP000019486">
    <property type="component" value="Unassembled WGS sequence"/>
</dbReference>
<dbReference type="GO" id="GO:0005524">
    <property type="term" value="F:ATP binding"/>
    <property type="evidence" value="ECO:0007669"/>
    <property type="project" value="UniProtKB-KW"/>
</dbReference>
<keyword evidence="12" id="KW-1185">Reference proteome</keyword>
<reference evidence="11 12" key="1">
    <citation type="submission" date="2013-08" db="EMBL/GenBank/DDBJ databases">
        <title>The genome sequence of Skermanella stibiiresistens.</title>
        <authorList>
            <person name="Zhu W."/>
            <person name="Wang G."/>
        </authorList>
    </citation>
    <scope>NUCLEOTIDE SEQUENCE [LARGE SCALE GENOMIC DNA]</scope>
    <source>
        <strain evidence="11 12">SB22</strain>
    </source>
</reference>
<dbReference type="InterPro" id="IPR011495">
    <property type="entry name" value="Sig_transdc_His_kin_sub2_dim/P"/>
</dbReference>
<evidence type="ECO:0000256" key="2">
    <source>
        <dbReference type="ARBA" id="ARBA00012438"/>
    </source>
</evidence>
<dbReference type="InterPro" id="IPR036890">
    <property type="entry name" value="HATPase_C_sf"/>
</dbReference>
<accession>W9GTZ7</accession>
<dbReference type="InterPro" id="IPR000700">
    <property type="entry name" value="PAS-assoc_C"/>
</dbReference>
<sequence>MPKRAHLSFLAALLPILLFSAIMVLVLDNHQRKALDRTIQEAARTVAASIDGEIIRNLTALETLATSSRLDTPAGVEELYHRCRSIMATHPNWINVLLSDGERPLFNMRFALGSRLPPLLDPEGNKAVIATALPAIGGVFRARDRQSDPFVTFRVPVRASIGGPVTHVLSIGIRAWSFSEPLRLDEPGQGWRFALIDGDLRLIARSKSPDPGDDWIGTEAAATLGDGIRNNRQVFPMVNRDGQRFLAGARRLRRAGWTVTAAAPFEMIAQSSRRNLALAAGSGVFALALAAWLGSSLISSMRRGHAAESRLIELNAERQSERRLDRIAGDFPGLILRRVLHPDGRLSFPYVSEGGRSLLNLNGEAALAPETVERVAERIIAPEDRQAWIATLRHSARTLEPAIFEVRILARDGRPTWVRTVARPTLQADGSVAWDSVALDINDLKLTQAELELRLAEKDTLLREVHHRVKNNLQAIWGLIQVERSRMRDPAARDCLDAIGQRLSVIGAIHERFYASGNLRSIDCLRQLADLSEALAARRERPDIRVGVSGDPDLTLDLDTALAVGLMASELIDNCHRHAFPGDRPGTIRVSLTRRGGGVDLIVADDGVGMPANRATGIGTIIVEALAAQIEATVSIETGAAGTTVTISTA</sequence>
<keyword evidence="9" id="KW-0472">Membrane</keyword>
<dbReference type="EC" id="2.7.13.3" evidence="2"/>
<keyword evidence="6" id="KW-0418">Kinase</keyword>
<dbReference type="RefSeq" id="WP_037459325.1">
    <property type="nucleotide sequence ID" value="NZ_AVFL01000029.1"/>
</dbReference>
<feature type="domain" description="PAC" evidence="10">
    <location>
        <begin position="402"/>
        <end position="453"/>
    </location>
</feature>
<dbReference type="Gene3D" id="3.30.565.10">
    <property type="entry name" value="Histidine kinase-like ATPase, C-terminal domain"/>
    <property type="match status" value="1"/>
</dbReference>
<evidence type="ECO:0000259" key="10">
    <source>
        <dbReference type="PROSITE" id="PS50113"/>
    </source>
</evidence>
<dbReference type="OrthoDB" id="341208at2"/>
<dbReference type="SUPFAM" id="SSF55785">
    <property type="entry name" value="PYP-like sensor domain (PAS domain)"/>
    <property type="match status" value="1"/>
</dbReference>
<comment type="catalytic activity">
    <reaction evidence="1">
        <text>ATP + protein L-histidine = ADP + protein N-phospho-L-histidine.</text>
        <dbReference type="EC" id="2.7.13.3"/>
    </reaction>
</comment>
<dbReference type="Gene3D" id="3.30.450.20">
    <property type="entry name" value="PAS domain"/>
    <property type="match status" value="1"/>
</dbReference>
<keyword evidence="9" id="KW-1133">Transmembrane helix</keyword>
<evidence type="ECO:0000256" key="1">
    <source>
        <dbReference type="ARBA" id="ARBA00000085"/>
    </source>
</evidence>
<keyword evidence="3" id="KW-0597">Phosphoprotein</keyword>
<proteinExistence type="predicted"/>
<dbReference type="EMBL" id="AVFL01000029">
    <property type="protein sequence ID" value="EWY37254.1"/>
    <property type="molecule type" value="Genomic_DNA"/>
</dbReference>
<keyword evidence="7" id="KW-0067">ATP-binding</keyword>
<evidence type="ECO:0000313" key="11">
    <source>
        <dbReference type="EMBL" id="EWY37254.1"/>
    </source>
</evidence>
<keyword evidence="5" id="KW-0547">Nucleotide-binding</keyword>
<dbReference type="Pfam" id="PF02518">
    <property type="entry name" value="HATPase_c"/>
    <property type="match status" value="1"/>
</dbReference>
<organism evidence="11 12">
    <name type="scientific">Skermanella stibiiresistens SB22</name>
    <dbReference type="NCBI Taxonomy" id="1385369"/>
    <lineage>
        <taxon>Bacteria</taxon>
        <taxon>Pseudomonadati</taxon>
        <taxon>Pseudomonadota</taxon>
        <taxon>Alphaproteobacteria</taxon>
        <taxon>Rhodospirillales</taxon>
        <taxon>Azospirillaceae</taxon>
        <taxon>Skermanella</taxon>
    </lineage>
</organism>
<keyword evidence="9" id="KW-0812">Transmembrane</keyword>
<evidence type="ECO:0000256" key="9">
    <source>
        <dbReference type="SAM" id="Phobius"/>
    </source>
</evidence>
<dbReference type="CDD" id="cd18774">
    <property type="entry name" value="PDC2_HK_sensor"/>
    <property type="match status" value="1"/>
</dbReference>
<evidence type="ECO:0000256" key="8">
    <source>
        <dbReference type="ARBA" id="ARBA00023026"/>
    </source>
</evidence>
<dbReference type="SUPFAM" id="SSF55874">
    <property type="entry name" value="ATPase domain of HSP90 chaperone/DNA topoisomerase II/histidine kinase"/>
    <property type="match status" value="1"/>
</dbReference>
<evidence type="ECO:0000256" key="6">
    <source>
        <dbReference type="ARBA" id="ARBA00022777"/>
    </source>
</evidence>
<protein>
    <recommendedName>
        <fullName evidence="2">histidine kinase</fullName>
        <ecNumber evidence="2">2.7.13.3</ecNumber>
    </recommendedName>
</protein>
<evidence type="ECO:0000256" key="4">
    <source>
        <dbReference type="ARBA" id="ARBA00022679"/>
    </source>
</evidence>
<gene>
    <name evidence="11" type="ORF">N825_21225</name>
</gene>
<evidence type="ECO:0000256" key="7">
    <source>
        <dbReference type="ARBA" id="ARBA00022840"/>
    </source>
</evidence>
<dbReference type="InterPro" id="IPR003594">
    <property type="entry name" value="HATPase_dom"/>
</dbReference>
<dbReference type="InterPro" id="IPR035965">
    <property type="entry name" value="PAS-like_dom_sf"/>
</dbReference>
<keyword evidence="4" id="KW-0808">Transferase</keyword>
<dbReference type="CDD" id="cd00130">
    <property type="entry name" value="PAS"/>
    <property type="match status" value="1"/>
</dbReference>
<dbReference type="InterPro" id="IPR000014">
    <property type="entry name" value="PAS"/>
</dbReference>
<feature type="transmembrane region" description="Helical" evidence="9">
    <location>
        <begin position="6"/>
        <end position="27"/>
    </location>
</feature>
<feature type="transmembrane region" description="Helical" evidence="9">
    <location>
        <begin position="276"/>
        <end position="294"/>
    </location>
</feature>
<comment type="caution">
    <text evidence="11">The sequence shown here is derived from an EMBL/GenBank/DDBJ whole genome shotgun (WGS) entry which is preliminary data.</text>
</comment>
<evidence type="ECO:0000313" key="12">
    <source>
        <dbReference type="Proteomes" id="UP000019486"/>
    </source>
</evidence>
<dbReference type="PROSITE" id="PS50113">
    <property type="entry name" value="PAC"/>
    <property type="match status" value="1"/>
</dbReference>
<keyword evidence="8" id="KW-0843">Virulence</keyword>
<dbReference type="AlphaFoldDB" id="W9GTZ7"/>
<name>W9GTZ7_9PROT</name>
<dbReference type="PANTHER" id="PTHR41523">
    <property type="entry name" value="TWO-COMPONENT SYSTEM SENSOR PROTEIN"/>
    <property type="match status" value="1"/>
</dbReference>
<evidence type="ECO:0000256" key="5">
    <source>
        <dbReference type="ARBA" id="ARBA00022741"/>
    </source>
</evidence>